<dbReference type="GO" id="GO:0035243">
    <property type="term" value="F:protein-arginine omega-N symmetric methyltransferase activity"/>
    <property type="evidence" value="ECO:0007669"/>
    <property type="project" value="UniProtKB-EC"/>
</dbReference>
<evidence type="ECO:0000256" key="6">
    <source>
        <dbReference type="ARBA" id="ARBA00048612"/>
    </source>
</evidence>
<dbReference type="SUPFAM" id="SSF53335">
    <property type="entry name" value="S-adenosyl-L-methionine-dependent methyltransferases"/>
    <property type="match status" value="1"/>
</dbReference>
<dbReference type="AlphaFoldDB" id="S7Q2I3"/>
<dbReference type="EC" id="2.1.1.320" evidence="7"/>
<evidence type="ECO:0000256" key="3">
    <source>
        <dbReference type="ARBA" id="ARBA00022603"/>
    </source>
</evidence>
<comment type="similarity">
    <text evidence="2 7">Belongs to the NDUFAF7 family.</text>
</comment>
<dbReference type="PANTHER" id="PTHR12049">
    <property type="entry name" value="PROTEIN ARGININE METHYLTRANSFERASE NDUFAF7, MITOCHONDRIAL"/>
    <property type="match status" value="1"/>
</dbReference>
<dbReference type="STRING" id="670483.S7Q2I3"/>
<comment type="function">
    <text evidence="7">Arginine methyltransferase involved in the assembly or stability of mitochondrial NADH:ubiquinone oxidoreductase complex (complex I).</text>
</comment>
<accession>S7Q2I3</accession>
<dbReference type="HOGENOM" id="CLU_024840_2_1_1"/>
<dbReference type="Gene3D" id="3.40.50.12710">
    <property type="match status" value="1"/>
</dbReference>
<dbReference type="eggNOG" id="KOG2901">
    <property type="taxonomic scope" value="Eukaryota"/>
</dbReference>
<dbReference type="OMA" id="YYHPQRN"/>
<gene>
    <name evidence="8" type="ORF">GLOTRDRAFT_43755</name>
</gene>
<protein>
    <recommendedName>
        <fullName evidence="7">Protein arginine methyltransferase NDUFAF7</fullName>
        <ecNumber evidence="7">2.1.1.320</ecNumber>
    </recommendedName>
</protein>
<dbReference type="RefSeq" id="XP_007867184.1">
    <property type="nucleotide sequence ID" value="XM_007868993.1"/>
</dbReference>
<evidence type="ECO:0000313" key="9">
    <source>
        <dbReference type="Proteomes" id="UP000030669"/>
    </source>
</evidence>
<evidence type="ECO:0000256" key="1">
    <source>
        <dbReference type="ARBA" id="ARBA00004173"/>
    </source>
</evidence>
<dbReference type="KEGG" id="gtr:GLOTRDRAFT_43755"/>
<keyword evidence="4 7" id="KW-0808">Transferase</keyword>
<reference evidence="8 9" key="1">
    <citation type="journal article" date="2012" name="Science">
        <title>The Paleozoic origin of enzymatic lignin decomposition reconstructed from 31 fungal genomes.</title>
        <authorList>
            <person name="Floudas D."/>
            <person name="Binder M."/>
            <person name="Riley R."/>
            <person name="Barry K."/>
            <person name="Blanchette R.A."/>
            <person name="Henrissat B."/>
            <person name="Martinez A.T."/>
            <person name="Otillar R."/>
            <person name="Spatafora J.W."/>
            <person name="Yadav J.S."/>
            <person name="Aerts A."/>
            <person name="Benoit I."/>
            <person name="Boyd A."/>
            <person name="Carlson A."/>
            <person name="Copeland A."/>
            <person name="Coutinho P.M."/>
            <person name="de Vries R.P."/>
            <person name="Ferreira P."/>
            <person name="Findley K."/>
            <person name="Foster B."/>
            <person name="Gaskell J."/>
            <person name="Glotzer D."/>
            <person name="Gorecki P."/>
            <person name="Heitman J."/>
            <person name="Hesse C."/>
            <person name="Hori C."/>
            <person name="Igarashi K."/>
            <person name="Jurgens J.A."/>
            <person name="Kallen N."/>
            <person name="Kersten P."/>
            <person name="Kohler A."/>
            <person name="Kuees U."/>
            <person name="Kumar T.K.A."/>
            <person name="Kuo A."/>
            <person name="LaButti K."/>
            <person name="Larrondo L.F."/>
            <person name="Lindquist E."/>
            <person name="Ling A."/>
            <person name="Lombard V."/>
            <person name="Lucas S."/>
            <person name="Lundell T."/>
            <person name="Martin R."/>
            <person name="McLaughlin D.J."/>
            <person name="Morgenstern I."/>
            <person name="Morin E."/>
            <person name="Murat C."/>
            <person name="Nagy L.G."/>
            <person name="Nolan M."/>
            <person name="Ohm R.A."/>
            <person name="Patyshakuliyeva A."/>
            <person name="Rokas A."/>
            <person name="Ruiz-Duenas F.J."/>
            <person name="Sabat G."/>
            <person name="Salamov A."/>
            <person name="Samejima M."/>
            <person name="Schmutz J."/>
            <person name="Slot J.C."/>
            <person name="St John F."/>
            <person name="Stenlid J."/>
            <person name="Sun H."/>
            <person name="Sun S."/>
            <person name="Syed K."/>
            <person name="Tsang A."/>
            <person name="Wiebenga A."/>
            <person name="Young D."/>
            <person name="Pisabarro A."/>
            <person name="Eastwood D.C."/>
            <person name="Martin F."/>
            <person name="Cullen D."/>
            <person name="Grigoriev I.V."/>
            <person name="Hibbett D.S."/>
        </authorList>
    </citation>
    <scope>NUCLEOTIDE SEQUENCE [LARGE SCALE GENOMIC DNA]</scope>
    <source>
        <strain evidence="8 9">ATCC 11539</strain>
    </source>
</reference>
<dbReference type="Pfam" id="PF02636">
    <property type="entry name" value="Methyltransf_28"/>
    <property type="match status" value="1"/>
</dbReference>
<name>S7Q2I3_GLOTA</name>
<evidence type="ECO:0000256" key="5">
    <source>
        <dbReference type="ARBA" id="ARBA00023128"/>
    </source>
</evidence>
<dbReference type="Proteomes" id="UP000030669">
    <property type="component" value="Unassembled WGS sequence"/>
</dbReference>
<proteinExistence type="inferred from homology"/>
<comment type="catalytic activity">
    <reaction evidence="6 7">
        <text>L-arginyl-[protein] + 2 S-adenosyl-L-methionine = N(omega),N(omega)'-dimethyl-L-arginyl-[protein] + 2 S-adenosyl-L-homocysteine + 2 H(+)</text>
        <dbReference type="Rhea" id="RHEA:48108"/>
        <dbReference type="Rhea" id="RHEA-COMP:10532"/>
        <dbReference type="Rhea" id="RHEA-COMP:11992"/>
        <dbReference type="ChEBI" id="CHEBI:15378"/>
        <dbReference type="ChEBI" id="CHEBI:29965"/>
        <dbReference type="ChEBI" id="CHEBI:57856"/>
        <dbReference type="ChEBI" id="CHEBI:59789"/>
        <dbReference type="ChEBI" id="CHEBI:88221"/>
        <dbReference type="EC" id="2.1.1.320"/>
    </reaction>
</comment>
<dbReference type="InterPro" id="IPR003788">
    <property type="entry name" value="NDUFAF7"/>
</dbReference>
<dbReference type="InterPro" id="IPR029063">
    <property type="entry name" value="SAM-dependent_MTases_sf"/>
</dbReference>
<evidence type="ECO:0000313" key="8">
    <source>
        <dbReference type="EMBL" id="EPQ54211.1"/>
    </source>
</evidence>
<keyword evidence="5 7" id="KW-0496">Mitochondrion</keyword>
<dbReference type="PANTHER" id="PTHR12049:SF7">
    <property type="entry name" value="PROTEIN ARGININE METHYLTRANSFERASE NDUFAF7, MITOCHONDRIAL"/>
    <property type="match status" value="1"/>
</dbReference>
<keyword evidence="3 7" id="KW-0489">Methyltransferase</keyword>
<dbReference type="InterPro" id="IPR038375">
    <property type="entry name" value="NDUFAF7_sf"/>
</dbReference>
<comment type="subcellular location">
    <subcellularLocation>
        <location evidence="1 7">Mitochondrion</location>
    </subcellularLocation>
</comment>
<dbReference type="GO" id="GO:0032981">
    <property type="term" value="P:mitochondrial respiratory chain complex I assembly"/>
    <property type="evidence" value="ECO:0007669"/>
    <property type="project" value="TreeGrafter"/>
</dbReference>
<organism evidence="8 9">
    <name type="scientific">Gloeophyllum trabeum (strain ATCC 11539 / FP-39264 / Madison 617)</name>
    <name type="common">Brown rot fungus</name>
    <dbReference type="NCBI Taxonomy" id="670483"/>
    <lineage>
        <taxon>Eukaryota</taxon>
        <taxon>Fungi</taxon>
        <taxon>Dikarya</taxon>
        <taxon>Basidiomycota</taxon>
        <taxon>Agaricomycotina</taxon>
        <taxon>Agaricomycetes</taxon>
        <taxon>Gloeophyllales</taxon>
        <taxon>Gloeophyllaceae</taxon>
        <taxon>Gloeophyllum</taxon>
    </lineage>
</organism>
<dbReference type="EMBL" id="KB469304">
    <property type="protein sequence ID" value="EPQ54211.1"/>
    <property type="molecule type" value="Genomic_DNA"/>
</dbReference>
<keyword evidence="9" id="KW-1185">Reference proteome</keyword>
<evidence type="ECO:0000256" key="2">
    <source>
        <dbReference type="ARBA" id="ARBA00005891"/>
    </source>
</evidence>
<dbReference type="GeneID" id="19306218"/>
<dbReference type="GO" id="GO:0005739">
    <property type="term" value="C:mitochondrion"/>
    <property type="evidence" value="ECO:0007669"/>
    <property type="project" value="UniProtKB-SubCell"/>
</dbReference>
<sequence>MQMCLSHPTHGYYANPYNPIFGARGDFITSPEISQVFGELVGVWLLSQWMQVGQARKLRLIELGPGRGTLVDDILRTLSRFPACAKAIQDVHLVETSEALRSVQEAKLRPILSRLDVAAHWHDGLDRIDVSAQNEVYSMVVAHEFFDALPFHLLQHTSDGWKEILIASADNTNNQAQSTDNPAESTAQDSAGKQTRFQTVLAATPLSKVLAASSPRFDKLPVGATLEVSPVAWSIARQIAQLVGGKNAGCALIIDYGAEHLFGNSFRAFKNHRHVDPFSIPGECDLTVNVDFAYLKEAASDAAQALGPIPQADFLTGMGLEQRVEVLARAAQSEERADSIRQAARRLVDRSSMGEQYKMLGLVGKDREIRTDTVWPFATS</sequence>
<evidence type="ECO:0000256" key="7">
    <source>
        <dbReference type="RuleBase" id="RU364114"/>
    </source>
</evidence>
<dbReference type="OrthoDB" id="438553at2759"/>
<evidence type="ECO:0000256" key="4">
    <source>
        <dbReference type="ARBA" id="ARBA00022679"/>
    </source>
</evidence>
<dbReference type="GO" id="GO:0032259">
    <property type="term" value="P:methylation"/>
    <property type="evidence" value="ECO:0007669"/>
    <property type="project" value="UniProtKB-KW"/>
</dbReference>